<dbReference type="Gene3D" id="6.10.250.2120">
    <property type="match status" value="1"/>
</dbReference>
<feature type="domain" description="Trimeric autotransporter adhesin YadA-like head" evidence="2">
    <location>
        <begin position="533"/>
        <end position="556"/>
    </location>
</feature>
<dbReference type="Gene3D" id="1.20.5.170">
    <property type="match status" value="2"/>
</dbReference>
<organism evidence="5 6">
    <name type="scientific">Megasphaera lornae</name>
    <dbReference type="NCBI Taxonomy" id="1000568"/>
    <lineage>
        <taxon>Bacteria</taxon>
        <taxon>Bacillati</taxon>
        <taxon>Bacillota</taxon>
        <taxon>Negativicutes</taxon>
        <taxon>Veillonellales</taxon>
        <taxon>Veillonellaceae</taxon>
        <taxon>Megasphaera</taxon>
    </lineage>
</organism>
<gene>
    <name evidence="5" type="ORF">HMPREF1039_0957</name>
</gene>
<dbReference type="InterPro" id="IPR008640">
    <property type="entry name" value="Adhesin_Head_dom"/>
</dbReference>
<dbReference type="Gene3D" id="2.20.70.140">
    <property type="match status" value="1"/>
</dbReference>
<evidence type="ECO:0000313" key="5">
    <source>
        <dbReference type="EMBL" id="EGL39797.1"/>
    </source>
</evidence>
<feature type="domain" description="Trimeric autotransporter adhesin YadA-like head" evidence="2">
    <location>
        <begin position="385"/>
        <end position="407"/>
    </location>
</feature>
<feature type="domain" description="Trimeric autotransporter adhesin YadA-like stalk" evidence="3">
    <location>
        <begin position="670"/>
        <end position="703"/>
    </location>
</feature>
<dbReference type="InterPro" id="IPR008635">
    <property type="entry name" value="Coiled_stalk_dom"/>
</dbReference>
<reference evidence="5 6" key="1">
    <citation type="submission" date="2011-04" db="EMBL/GenBank/DDBJ databases">
        <authorList>
            <person name="Harkins D.M."/>
            <person name="Madupu R."/>
            <person name="Durkin A.S."/>
            <person name="Torralba M."/>
            <person name="Methe B."/>
            <person name="Sutton G.G."/>
            <person name="Nelson K.E."/>
        </authorList>
    </citation>
    <scope>NUCLEOTIDE SEQUENCE [LARGE SCALE GENOMIC DNA]</scope>
    <source>
        <strain evidence="5 6">UPII 199-6</strain>
    </source>
</reference>
<feature type="domain" description="Trimeric autotransporter adhesin YadA-like head" evidence="2">
    <location>
        <begin position="191"/>
        <end position="216"/>
    </location>
</feature>
<feature type="compositionally biased region" description="Basic and acidic residues" evidence="1">
    <location>
        <begin position="1817"/>
        <end position="1830"/>
    </location>
</feature>
<accession>A0ABP2L3G1</accession>
<feature type="domain" description="Trimeric autotransporter adhesin YadA-like head" evidence="2">
    <location>
        <begin position="309"/>
        <end position="332"/>
    </location>
</feature>
<dbReference type="EMBL" id="AFIJ01000033">
    <property type="protein sequence ID" value="EGL39797.1"/>
    <property type="molecule type" value="Genomic_DNA"/>
</dbReference>
<proteinExistence type="predicted"/>
<protein>
    <submittedName>
        <fullName evidence="5">Hep/Hag repeat protein</fullName>
    </submittedName>
</protein>
<feature type="non-terminal residue" evidence="5">
    <location>
        <position position="1830"/>
    </location>
</feature>
<dbReference type="InterPro" id="IPR024973">
    <property type="entry name" value="ESPR"/>
</dbReference>
<evidence type="ECO:0000259" key="4">
    <source>
        <dbReference type="Pfam" id="PF13018"/>
    </source>
</evidence>
<comment type="caution">
    <text evidence="5">The sequence shown here is derived from an EMBL/GenBank/DDBJ whole genome shotgun (WGS) entry which is preliminary data.</text>
</comment>
<feature type="domain" description="Trimeric autotransporter adhesin YadA-like stalk" evidence="3">
    <location>
        <begin position="1096"/>
        <end position="1136"/>
    </location>
</feature>
<feature type="domain" description="Trimeric autotransporter adhesin YadA-like head" evidence="2">
    <location>
        <begin position="220"/>
        <end position="241"/>
    </location>
</feature>
<name>A0ABP2L3G1_9FIRM</name>
<dbReference type="Pfam" id="PF05662">
    <property type="entry name" value="YadA_stalk"/>
    <property type="match status" value="6"/>
</dbReference>
<feature type="region of interest" description="Disordered" evidence="1">
    <location>
        <begin position="1800"/>
        <end position="1830"/>
    </location>
</feature>
<dbReference type="Proteomes" id="UP000004018">
    <property type="component" value="Unassembled WGS sequence"/>
</dbReference>
<dbReference type="Pfam" id="PF05658">
    <property type="entry name" value="YadA_head"/>
    <property type="match status" value="9"/>
</dbReference>
<evidence type="ECO:0000256" key="1">
    <source>
        <dbReference type="SAM" id="MobiDB-lite"/>
    </source>
</evidence>
<feature type="domain" description="Trimeric autotransporter adhesin YadA-like head" evidence="2">
    <location>
        <begin position="561"/>
        <end position="586"/>
    </location>
</feature>
<feature type="domain" description="Trimeric autotransporter adhesin YadA-like stalk" evidence="3">
    <location>
        <begin position="1669"/>
        <end position="1710"/>
    </location>
</feature>
<feature type="compositionally biased region" description="Polar residues" evidence="1">
    <location>
        <begin position="1805"/>
        <end position="1814"/>
    </location>
</feature>
<feature type="domain" description="Trimeric autotransporter adhesin YadA-like head" evidence="2">
    <location>
        <begin position="603"/>
        <end position="629"/>
    </location>
</feature>
<keyword evidence="6" id="KW-1185">Reference proteome</keyword>
<feature type="domain" description="Trimeric autotransporter adhesin YadA-like stalk" evidence="3">
    <location>
        <begin position="1320"/>
        <end position="1361"/>
    </location>
</feature>
<dbReference type="SUPFAM" id="SSF101967">
    <property type="entry name" value="Adhesin YadA, collagen-binding domain"/>
    <property type="match status" value="8"/>
</dbReference>
<feature type="domain" description="Trimeric autotransporter adhesin YadA-like stalk" evidence="3">
    <location>
        <begin position="945"/>
        <end position="973"/>
    </location>
</feature>
<evidence type="ECO:0000259" key="3">
    <source>
        <dbReference type="Pfam" id="PF05662"/>
    </source>
</evidence>
<feature type="domain" description="ESPR" evidence="4">
    <location>
        <begin position="1"/>
        <end position="45"/>
    </location>
</feature>
<feature type="domain" description="Trimeric autotransporter adhesin YadA-like stalk" evidence="3">
    <location>
        <begin position="1235"/>
        <end position="1260"/>
    </location>
</feature>
<dbReference type="CDD" id="cd12820">
    <property type="entry name" value="LbR_YadA-like"/>
    <property type="match status" value="2"/>
</dbReference>
<feature type="domain" description="Trimeric autotransporter adhesin YadA-like head" evidence="2">
    <location>
        <begin position="851"/>
        <end position="877"/>
    </location>
</feature>
<evidence type="ECO:0000259" key="2">
    <source>
        <dbReference type="Pfam" id="PF05658"/>
    </source>
</evidence>
<dbReference type="RefSeq" id="WP_007391402.1">
    <property type="nucleotide sequence ID" value="NZ_AFIJ01000033.1"/>
</dbReference>
<dbReference type="Gene3D" id="2.150.10.10">
    <property type="entry name" value="Serralysin-like metalloprotease, C-terminal"/>
    <property type="match status" value="6"/>
</dbReference>
<evidence type="ECO:0000313" key="6">
    <source>
        <dbReference type="Proteomes" id="UP000004018"/>
    </source>
</evidence>
<sequence>MNKIYKVIWSKVKHCYVVVSELTKRDGKSASPTGLLGRKAAVLAVMALCGAGAVLPTMPVRAEYVIAVDQTTVGNNGFAMKWPGADEKPEEYLGSIGVGYLKDSKNMQMRFGLATGDTDYSDNKKTHDGIPVANEYKYRTALGRQFRNFGAGATSIGYFSKSVGTETTSLGYMAQTEEWLGTALGARTYSSGKGATAVGYHAVSINTQSTAIGNNAVAFDQATAVGNDTWALGKGSIAFGSDDTYLGSEYMDALPRPVIESVYKKVWAKDEPYHIFKDYLDPNNKDDYGQNAFNKAYTGAASIYSPTYAGGTAAIAIGARAIAPGSGSTAVGVLAMAMGARSTAIGTRAYVSEGAAGGLSMGEESRVLQTNGISVGNHTYSGDQGSVSYGYNSKAVGSGAVAVGHQAVASAELNKDAATKLDALLQYRITKNHTQDIQTIMQSSKNDPEAALEKVNPKIATYNDASHIIRVKNVVKKDEKGNISWANPEHTVPNFNTSYEYMLKEKGKNAVSVGRNVWATGTGAVAVGSLSWAAGDNALALGEMAYAKGDNSLVLGRSGIAAAKNSLAIGVNSTALGLSSTAMGVNTAATAEQSAAIGANASATASQSMALGVDAEADLANSIAIGVGSKTDYTEKDLTQDGWAPRNAITFPSSTQVGVVSVGSIGSERRISNVASGYRDTDAVNVSQLRSLEERFSNNLADDSDLNPFSYLAVDKTNGDVTKVIPLQKKELNYRKYINYRIKQIELQIKGKHQKIDKTFLDRINVVVDKLEKNTANKTGIDASGLKGKSAEVIIQELKKAYPELDTNDTNAVINKLNEWKKDKLKDSLKKALTEKEQGFLKETNYLNDGAKGKDAIAFGYKAQSLADNAVAIGKESRVDKEAQGAIALGAFSSGTRAGGQRAYDFDNERVFADDNAARQGIGGILANKSNIGALSIGSAKYTRQITNVAGGSEDTDAVNVAQLKRVFNMVKDELGFNFEPDWGGRPWVSVGRGKDKNNTLSFGIQGGIQNEAETVDGNIGVYGKSKTNTENNKNQYYIAKVQLAKNLKNLESATFTKTEKGVTTTSVINDKGLTIGTGNNAISLTNGGLAMGGQKITGLANGTQATDAVNLGQLQNVDNKVEGNIGFNIDGNTGAHGPWVSAGTKASQKGKISLKIRGGDNDSNINVDLGRVTNSGFDTIEAKINLNHNLQSLESATFTKDGRTSTLNQDGLTIGSGNSAVALTKDGLSMGSHQIHGVAAGKADTDAVNVAQVNKAIQAKADELKKNEIKTAQDTANTANTKADQISKDLAAHKKVAVTYDDEQKKQITLGSGTEGTTITHVKAGALSKTSTDAVNGSQLFATNTNVTANTTNISNITKTLSSGFKVKAGETEETVGLDNQNPETVEFKAVSENNSFTVGITKNDKTHTKTITYKLADNLTFGKNGKDGRDGTIGVNGKDGSAVTINGKDGSIGLNGKDGANGLSIRGEKGDEGKPGVDGTTTIKRIVITDPNGQNPHSVATLDDGLKFAGDSGTAIVKKLNETITISGGVTEESKLTDKNIGVVVKDGKLNVKLVKNLTGLESATFTKDGRTSTLNQDGLTIGNNTDSTKNVSLTKDGLIMGGQEITNVKESKTDTSAATVGQVKAVKTATEQVASDLAAHKKVAVTYDDEQKKQITLGGGAEGTTITNVKAGALSKTSTDAVNGSQLFATNTNVTANTMNINNITKTLSSGFKVKAGNTAETVGLDNKNPETVEFKAVSENNSLTVGITKDDTTHTKIITYTLADNLTFGKAGEKGKDGTIGVNGKDGSSVVINGKDGSIGLNGTNGQNGLSIRGEKGTEGKPSVDG</sequence>
<feature type="domain" description="Trimeric autotransporter adhesin YadA-like head" evidence="2">
    <location>
        <begin position="506"/>
        <end position="530"/>
    </location>
</feature>
<dbReference type="Pfam" id="PF13018">
    <property type="entry name" value="ESPR"/>
    <property type="match status" value="1"/>
</dbReference>
<dbReference type="InterPro" id="IPR011049">
    <property type="entry name" value="Serralysin-like_metalloprot_C"/>
</dbReference>